<dbReference type="PATRIC" id="fig|171383.3.peg.2185"/>
<dbReference type="EMBL" id="LHPI01000008">
    <property type="protein sequence ID" value="KOO07889.1"/>
    <property type="molecule type" value="Genomic_DNA"/>
</dbReference>
<keyword evidence="2" id="KW-1185">Reference proteome</keyword>
<dbReference type="STRING" id="171383.AKJ31_10705"/>
<dbReference type="AlphaFoldDB" id="A0A0M0I0M8"/>
<reference evidence="2" key="1">
    <citation type="submission" date="2015-08" db="EMBL/GenBank/DDBJ databases">
        <title>Vibrio galatheae sp. nov., a novel member of the Vibrionaceae family isolated from the Solomon Islands.</title>
        <authorList>
            <person name="Giubergia S."/>
            <person name="Machado H."/>
            <person name="Mateiu R.V."/>
            <person name="Gram L."/>
        </authorList>
    </citation>
    <scope>NUCLEOTIDE SEQUENCE [LARGE SCALE GENOMIC DNA]</scope>
    <source>
        <strain evidence="2">DSM 19134</strain>
    </source>
</reference>
<accession>A0A0M0I0M8</accession>
<dbReference type="SUPFAM" id="SSF52540">
    <property type="entry name" value="P-loop containing nucleoside triphosphate hydrolases"/>
    <property type="match status" value="1"/>
</dbReference>
<proteinExistence type="predicted"/>
<dbReference type="RefSeq" id="WP_053409086.1">
    <property type="nucleotide sequence ID" value="NZ_DAIPHI010000049.1"/>
</dbReference>
<organism evidence="1 2">
    <name type="scientific">Vibrio hepatarius</name>
    <dbReference type="NCBI Taxonomy" id="171383"/>
    <lineage>
        <taxon>Bacteria</taxon>
        <taxon>Pseudomonadati</taxon>
        <taxon>Pseudomonadota</taxon>
        <taxon>Gammaproteobacteria</taxon>
        <taxon>Vibrionales</taxon>
        <taxon>Vibrionaceae</taxon>
        <taxon>Vibrio</taxon>
        <taxon>Vibrio oreintalis group</taxon>
    </lineage>
</organism>
<protein>
    <submittedName>
        <fullName evidence="1">Molybdopterin guanine dinucleotide synthesis B family protein</fullName>
    </submittedName>
</protein>
<dbReference type="OrthoDB" id="145933at2"/>
<dbReference type="Gene3D" id="3.40.50.300">
    <property type="entry name" value="P-loop containing nucleotide triphosphate hydrolases"/>
    <property type="match status" value="1"/>
</dbReference>
<gene>
    <name evidence="1" type="ORF">AKJ31_10705</name>
</gene>
<dbReference type="Proteomes" id="UP000037530">
    <property type="component" value="Unassembled WGS sequence"/>
</dbReference>
<dbReference type="InterPro" id="IPR027417">
    <property type="entry name" value="P-loop_NTPase"/>
</dbReference>
<sequence length="351" mass="37658">MNMTTSKQRLQAAKQSFVTRRVAKTAMESIIEDLSYQPKAGDLILAKITLLGHHTRTERTDGRKAQLFEGDEVILAYGNRYAPDQFEAVIPSDLSPCHMVAAGGIAAHALSWHERIEFPTEITPIGLIADKDGRVINLANYSVPPALSVPNVPNVTVVGTSMNAGKTTTAAHIIHGLTKAGYQVGAMKVTGTGAGGDLWLMQDAGARVAVDFTDAGFPTSFKVEEFELMGIVKKLSQTLVNQGCNAIVVEIADGVYQQETRALLQNEEYKALFKNVVFTARESLGATAGAEWLKSEGYHVPAISGRICCSPLAAREAADEVQLNVLDLEDLANPETAKSLLATTQTFSAIA</sequence>
<evidence type="ECO:0000313" key="2">
    <source>
        <dbReference type="Proteomes" id="UP000037530"/>
    </source>
</evidence>
<comment type="caution">
    <text evidence="1">The sequence shown here is derived from an EMBL/GenBank/DDBJ whole genome shotgun (WGS) entry which is preliminary data.</text>
</comment>
<name>A0A0M0I0M8_9VIBR</name>
<evidence type="ECO:0000313" key="1">
    <source>
        <dbReference type="EMBL" id="KOO07889.1"/>
    </source>
</evidence>